<dbReference type="Gene3D" id="3.40.50.620">
    <property type="entry name" value="HUPs"/>
    <property type="match status" value="1"/>
</dbReference>
<dbReference type="EC" id="6.1.1.4" evidence="2"/>
<dbReference type="SUPFAM" id="SSF52374">
    <property type="entry name" value="Nucleotidylyl transferase"/>
    <property type="match status" value="1"/>
</dbReference>
<evidence type="ECO:0000256" key="3">
    <source>
        <dbReference type="ARBA" id="ARBA00022598"/>
    </source>
</evidence>
<dbReference type="PANTHER" id="PTHR45794:SF1">
    <property type="entry name" value="LEUCINE--TRNA LIGASE, CYTOPLASMIC"/>
    <property type="match status" value="1"/>
</dbReference>
<dbReference type="NCBIfam" id="TIGR00395">
    <property type="entry name" value="leuS_arch"/>
    <property type="match status" value="1"/>
</dbReference>
<evidence type="ECO:0000259" key="12">
    <source>
        <dbReference type="Pfam" id="PF08264"/>
    </source>
</evidence>
<dbReference type="FunFam" id="3.90.740.10:FF:000001">
    <property type="entry name" value="Leucine--tRNA ligase, cytoplasmic"/>
    <property type="match status" value="1"/>
</dbReference>
<evidence type="ECO:0000256" key="1">
    <source>
        <dbReference type="ARBA" id="ARBA00005594"/>
    </source>
</evidence>
<evidence type="ECO:0000256" key="7">
    <source>
        <dbReference type="ARBA" id="ARBA00023146"/>
    </source>
</evidence>
<evidence type="ECO:0000259" key="11">
    <source>
        <dbReference type="Pfam" id="PF00133"/>
    </source>
</evidence>
<keyword evidence="3 10" id="KW-0436">Ligase</keyword>
<feature type="domain" description="Methionyl/Valyl/Leucyl/Isoleucyl-tRNA synthetase anticodon-binding" evidence="12">
    <location>
        <begin position="802"/>
        <end position="923"/>
    </location>
</feature>
<keyword evidence="7 10" id="KW-0030">Aminoacyl-tRNA synthetase</keyword>
<dbReference type="HOGENOM" id="CLU_004174_1_1_1"/>
<evidence type="ECO:0000256" key="10">
    <source>
        <dbReference type="RuleBase" id="RU363035"/>
    </source>
</evidence>
<evidence type="ECO:0000259" key="13">
    <source>
        <dbReference type="Pfam" id="PF24810"/>
    </source>
</evidence>
<protein>
    <recommendedName>
        <fullName evidence="2">leucine--tRNA ligase</fullName>
        <ecNumber evidence="2">6.1.1.4</ecNumber>
    </recommendedName>
    <alternativeName>
        <fullName evidence="8">Leucyl-tRNA synthetase</fullName>
    </alternativeName>
</protein>
<evidence type="ECO:0000256" key="5">
    <source>
        <dbReference type="ARBA" id="ARBA00022840"/>
    </source>
</evidence>
<dbReference type="FunCoup" id="A0A0C3GE30">
    <property type="interactions" value="725"/>
</dbReference>
<gene>
    <name evidence="14" type="ORF">PILCRDRAFT_812733</name>
</gene>
<dbReference type="Gene3D" id="3.90.740.10">
    <property type="entry name" value="Valyl/Leucyl/Isoleucyl-tRNA synthetase, editing domain"/>
    <property type="match status" value="1"/>
</dbReference>
<organism evidence="14 15">
    <name type="scientific">Piloderma croceum (strain F 1598)</name>
    <dbReference type="NCBI Taxonomy" id="765440"/>
    <lineage>
        <taxon>Eukaryota</taxon>
        <taxon>Fungi</taxon>
        <taxon>Dikarya</taxon>
        <taxon>Basidiomycota</taxon>
        <taxon>Agaricomycotina</taxon>
        <taxon>Agaricomycetes</taxon>
        <taxon>Agaricomycetidae</taxon>
        <taxon>Atheliales</taxon>
        <taxon>Atheliaceae</taxon>
        <taxon>Piloderma</taxon>
    </lineage>
</organism>
<dbReference type="Pfam" id="PF08264">
    <property type="entry name" value="Anticodon_1"/>
    <property type="match status" value="1"/>
</dbReference>
<dbReference type="GO" id="GO:0005524">
    <property type="term" value="F:ATP binding"/>
    <property type="evidence" value="ECO:0007669"/>
    <property type="project" value="UniProtKB-KW"/>
</dbReference>
<dbReference type="GO" id="GO:0006429">
    <property type="term" value="P:leucyl-tRNA aminoacylation"/>
    <property type="evidence" value="ECO:0007669"/>
    <property type="project" value="InterPro"/>
</dbReference>
<dbReference type="GO" id="GO:0002161">
    <property type="term" value="F:aminoacyl-tRNA deacylase activity"/>
    <property type="evidence" value="ECO:0007669"/>
    <property type="project" value="InterPro"/>
</dbReference>
<dbReference type="GO" id="GO:0004823">
    <property type="term" value="F:leucine-tRNA ligase activity"/>
    <property type="evidence" value="ECO:0007669"/>
    <property type="project" value="UniProtKB-EC"/>
</dbReference>
<evidence type="ECO:0000313" key="14">
    <source>
        <dbReference type="EMBL" id="KIM89949.1"/>
    </source>
</evidence>
<feature type="domain" description="Aminoacyl-tRNA synthetase class Ia" evidence="11">
    <location>
        <begin position="191"/>
        <end position="764"/>
    </location>
</feature>
<dbReference type="InterPro" id="IPR009008">
    <property type="entry name" value="Val/Leu/Ile-tRNA-synth_edit"/>
</dbReference>
<evidence type="ECO:0000256" key="2">
    <source>
        <dbReference type="ARBA" id="ARBA00013164"/>
    </source>
</evidence>
<proteinExistence type="inferred from homology"/>
<evidence type="ECO:0000256" key="9">
    <source>
        <dbReference type="ARBA" id="ARBA00047469"/>
    </source>
</evidence>
<dbReference type="Pfam" id="PF00133">
    <property type="entry name" value="tRNA-synt_1"/>
    <property type="match status" value="2"/>
</dbReference>
<evidence type="ECO:0000313" key="15">
    <source>
        <dbReference type="Proteomes" id="UP000054166"/>
    </source>
</evidence>
<dbReference type="PANTHER" id="PTHR45794">
    <property type="entry name" value="LEUCYL-TRNA SYNTHETASE"/>
    <property type="match status" value="1"/>
</dbReference>
<dbReference type="NCBIfam" id="NF008957">
    <property type="entry name" value="PRK12300.1"/>
    <property type="match status" value="1"/>
</dbReference>
<reference evidence="14 15" key="1">
    <citation type="submission" date="2014-04" db="EMBL/GenBank/DDBJ databases">
        <authorList>
            <consortium name="DOE Joint Genome Institute"/>
            <person name="Kuo A."/>
            <person name="Tarkka M."/>
            <person name="Buscot F."/>
            <person name="Kohler A."/>
            <person name="Nagy L.G."/>
            <person name="Floudas D."/>
            <person name="Copeland A."/>
            <person name="Barry K.W."/>
            <person name="Cichocki N."/>
            <person name="Veneault-Fourrey C."/>
            <person name="LaButti K."/>
            <person name="Lindquist E.A."/>
            <person name="Lipzen A."/>
            <person name="Lundell T."/>
            <person name="Morin E."/>
            <person name="Murat C."/>
            <person name="Sun H."/>
            <person name="Tunlid A."/>
            <person name="Henrissat B."/>
            <person name="Grigoriev I.V."/>
            <person name="Hibbett D.S."/>
            <person name="Martin F."/>
            <person name="Nordberg H.P."/>
            <person name="Cantor M.N."/>
            <person name="Hua S.X."/>
        </authorList>
    </citation>
    <scope>NUCLEOTIDE SEQUENCE [LARGE SCALE GENOMIC DNA]</scope>
    <source>
        <strain evidence="14 15">F 1598</strain>
    </source>
</reference>
<sequence>MAATIELAQTGKRDHLRALEKKYQQCWADEHLFEVNAPSQADTAGLSPAEIRQKFPKWFGNFPFPYMNGSLHLGHAFTITKIEFAAGYQRLLGKRVLFPHGFHVTGMPIKASADKIIREMEMFGPDFEHYEERITEEKEKATTPNAPVAVGKATKGKISAKSTGLTYQFQIMESIGVPRSEIKKFADPQHWLTYFPPICIEDHGSFGSRIDWRRTFMTTPANPYFDTFVRWQMNRLYDQKKILFGERYTIYSPKDGQPCMDHDRQDGEGVGPQEYTGIKMEVLKWSPDAAKEIEGKVGSRKVFLVAATLRPETMYGQTNCFVGTAIKYGVFAINDKEAYVCTYRAARNMAFQGIITPRGEINQLLEIDGSKIVGTKIKAPFAIYPEVYVLPMENVLATKGTGVVTSVPSDSPDDFQTLTDLRKKPEFYNIDASWVSIDPVPVISTPTYGDLTAPVIIKQLKIQSQKDTKQLAEAKEIAYKEGFYNGTMLVGDFKGESVQDAKGKVRTAMIEQGVAFAYAEPEGFVLSRSADECVVALMDQWYLDYGESSWKATTETLVARMNTYNKETRNAFDAVLNWLNKWACARTYGLGSKLPWDPQFLVESLSDSTIYQSYYTVAQLLHESSMDGKKPGPLGVTPDQMTDEIWDYVLCGGKWPESSPLPRAKADAMKHEFEYFYPFDVRSSGKDLVGNHLTFCAYVHAALFSEDKWPLSMRTNGHLMLNGKKMSKSTGNSLTLREGIEKFGADATRLTLADAGDGVEDANFDEKTANASILRVHTLLQWCEEMIKDEPNLRHGPLTYHDKVFEEEVNDLINITKSHYENTDYKAALKYGFYDMQTIRDGYREVTADIGMHAELVRYWIRVSALLVTPIAPHFTEHIWSTLLLEPKSIQLAPWPELSHPVDKAIVDSGVYMRNTVKRIRDAELNILKKIDKGKKGKYANDAPFDPKKPKSVRIYVATAFPEWQDACVQVAKDAYVEKDDKIDDAKVRELLTERGLIKDKRAMPFIQLFKKRMAEFGTRAAFQRTLPFSENTVLSEILPYLKRTLNLVDVDILTVEDARSKEGPGYTRMIIDGAEPGNPAFEYRNE</sequence>
<dbReference type="EMBL" id="KN832974">
    <property type="protein sequence ID" value="KIM89949.1"/>
    <property type="molecule type" value="Genomic_DNA"/>
</dbReference>
<dbReference type="Gene3D" id="1.10.730.10">
    <property type="entry name" value="Isoleucyl-tRNA Synthetase, Domain 1"/>
    <property type="match status" value="1"/>
</dbReference>
<comment type="similarity">
    <text evidence="1 10">Belongs to the class-I aminoacyl-tRNA synthetase family.</text>
</comment>
<dbReference type="InterPro" id="IPR004493">
    <property type="entry name" value="Leu-tRNA-synth_Ia_arc/euk"/>
</dbReference>
<name>A0A0C3GE30_PILCF</name>
<dbReference type="InterPro" id="IPR009080">
    <property type="entry name" value="tRNAsynth_Ia_anticodon-bd"/>
</dbReference>
<dbReference type="InParanoid" id="A0A0C3GE30"/>
<feature type="domain" description="Aminoacyl-tRNA synthetase class Ia" evidence="11">
    <location>
        <begin position="54"/>
        <end position="121"/>
    </location>
</feature>
<evidence type="ECO:0000256" key="6">
    <source>
        <dbReference type="ARBA" id="ARBA00022917"/>
    </source>
</evidence>
<dbReference type="Pfam" id="PF24810">
    <property type="entry name" value="RBD_LARS1"/>
    <property type="match status" value="1"/>
</dbReference>
<reference evidence="15" key="2">
    <citation type="submission" date="2015-01" db="EMBL/GenBank/DDBJ databases">
        <title>Evolutionary Origins and Diversification of the Mycorrhizal Mutualists.</title>
        <authorList>
            <consortium name="DOE Joint Genome Institute"/>
            <consortium name="Mycorrhizal Genomics Consortium"/>
            <person name="Kohler A."/>
            <person name="Kuo A."/>
            <person name="Nagy L.G."/>
            <person name="Floudas D."/>
            <person name="Copeland A."/>
            <person name="Barry K.W."/>
            <person name="Cichocki N."/>
            <person name="Veneault-Fourrey C."/>
            <person name="LaButti K."/>
            <person name="Lindquist E.A."/>
            <person name="Lipzen A."/>
            <person name="Lundell T."/>
            <person name="Morin E."/>
            <person name="Murat C."/>
            <person name="Riley R."/>
            <person name="Ohm R."/>
            <person name="Sun H."/>
            <person name="Tunlid A."/>
            <person name="Henrissat B."/>
            <person name="Grigoriev I.V."/>
            <person name="Hibbett D.S."/>
            <person name="Martin F."/>
        </authorList>
    </citation>
    <scope>NUCLEOTIDE SEQUENCE [LARGE SCALE GENOMIC DNA]</scope>
    <source>
        <strain evidence="15">F 1598</strain>
    </source>
</reference>
<dbReference type="OrthoDB" id="10249672at2759"/>
<evidence type="ECO:0000256" key="8">
    <source>
        <dbReference type="ARBA" id="ARBA00030520"/>
    </source>
</evidence>
<dbReference type="AlphaFoldDB" id="A0A0C3GE30"/>
<comment type="catalytic activity">
    <reaction evidence="9">
        <text>tRNA(Leu) + L-leucine + ATP = L-leucyl-tRNA(Leu) + AMP + diphosphate</text>
        <dbReference type="Rhea" id="RHEA:11688"/>
        <dbReference type="Rhea" id="RHEA-COMP:9613"/>
        <dbReference type="Rhea" id="RHEA-COMP:9622"/>
        <dbReference type="ChEBI" id="CHEBI:30616"/>
        <dbReference type="ChEBI" id="CHEBI:33019"/>
        <dbReference type="ChEBI" id="CHEBI:57427"/>
        <dbReference type="ChEBI" id="CHEBI:78442"/>
        <dbReference type="ChEBI" id="CHEBI:78494"/>
        <dbReference type="ChEBI" id="CHEBI:456215"/>
        <dbReference type="EC" id="6.1.1.4"/>
    </reaction>
</comment>
<dbReference type="STRING" id="765440.A0A0C3GE30"/>
<accession>A0A0C3GE30</accession>
<dbReference type="InterPro" id="IPR013155">
    <property type="entry name" value="M/V/L/I-tRNA-synth_anticd-bd"/>
</dbReference>
<feature type="domain" description="Leucine--tRNA ligase RagD-binding" evidence="13">
    <location>
        <begin position="957"/>
        <end position="1021"/>
    </location>
</feature>
<dbReference type="CDD" id="cd07959">
    <property type="entry name" value="Anticodon_Ia_Leu_AEc"/>
    <property type="match status" value="1"/>
</dbReference>
<keyword evidence="4 10" id="KW-0547">Nucleotide-binding</keyword>
<dbReference type="InterPro" id="IPR002300">
    <property type="entry name" value="aa-tRNA-synth_Ia"/>
</dbReference>
<dbReference type="SUPFAM" id="SSF47323">
    <property type="entry name" value="Anticodon-binding domain of a subclass of class I aminoacyl-tRNA synthetases"/>
    <property type="match status" value="1"/>
</dbReference>
<dbReference type="PROSITE" id="PS00178">
    <property type="entry name" value="AA_TRNA_LIGASE_I"/>
    <property type="match status" value="1"/>
</dbReference>
<dbReference type="InterPro" id="IPR001412">
    <property type="entry name" value="aa-tRNA-synth_I_CS"/>
</dbReference>
<keyword evidence="15" id="KW-1185">Reference proteome</keyword>
<dbReference type="SUPFAM" id="SSF50677">
    <property type="entry name" value="ValRS/IleRS/LeuRS editing domain"/>
    <property type="match status" value="1"/>
</dbReference>
<evidence type="ECO:0000256" key="4">
    <source>
        <dbReference type="ARBA" id="ARBA00022741"/>
    </source>
</evidence>
<dbReference type="Proteomes" id="UP000054166">
    <property type="component" value="Unassembled WGS sequence"/>
</dbReference>
<keyword evidence="6 10" id="KW-0648">Protein biosynthesis</keyword>
<keyword evidence="5 10" id="KW-0067">ATP-binding</keyword>
<dbReference type="InterPro" id="IPR014729">
    <property type="entry name" value="Rossmann-like_a/b/a_fold"/>
</dbReference>
<dbReference type="InterPro" id="IPR055416">
    <property type="entry name" value="RBD_LARS1"/>
</dbReference>